<dbReference type="InterPro" id="IPR050112">
    <property type="entry name" value="Urease_alpha_subunit"/>
</dbReference>
<keyword evidence="3 6" id="KW-0479">Metal-binding</keyword>
<keyword evidence="6 8" id="KW-0963">Cytoplasm</keyword>
<comment type="subunit">
    <text evidence="6">Heterotrimer of UreA (gamma), UreB (beta) and UreC (alpha) subunits. Three heterotrimers associate to form the active enzyme.</text>
</comment>
<dbReference type="RefSeq" id="WP_353289681.1">
    <property type="nucleotide sequence ID" value="NZ_BAABQM010000001.1"/>
</dbReference>
<feature type="modified residue" description="N6-carboxylysine" evidence="6">
    <location>
        <position position="220"/>
    </location>
</feature>
<sequence>MQKLTRKAYSDLYGITTGDSVRLGDTNLWIQVEKDLSMYGEEAVFGGGKTLRDGMGQNPIEPISNPKVMDLVITNALILDHRAIYKADIGIKDGKIAAIGHAGNPVLTDNVDMIVGVSTEAFAGEGKIFTAGGLDTHVHALEPQICETAMDNGITTIICGGTGLNDGTKSATTTPGPWFIKKMLQAAESMPINIGYLGKGNGAAMEPLTEQIAAGACGLKIHEDWGATHSSIDWSLRAADKYDIQVAIHTDTLNENGFVADTMKVINGRVIHTYHSEGAGGGHAPDLMVVVKYPHILPSSTSPTIPYTVNTLAEHLDMLMVCHHLNPKVPEDVAFADSRIRKQTIMAEDIMHDMGAISATSSDTLAMGRIGEVVARTWQMADKMKQNFGFLKGDSEFNDNNRAKRYVAKYTINPAIIHGVSDYIGSIDIGKIADIVCWEPKFFGIKPYCVFKAGMISRAVCGEENASIPTCEPMIMRPAYGALGEAVKGTAVLFTSQLAMERNIKAEYGLRKTLLPVRNCRNLTKDDLVNNTCRPDVEVDPQTFNVSVNVADLENWVADSSAYASFPKSADGKRLVLVADPLEEAPLAQRYFLY</sequence>
<evidence type="ECO:0000256" key="4">
    <source>
        <dbReference type="ARBA" id="ARBA00022801"/>
    </source>
</evidence>
<feature type="binding site" evidence="6">
    <location>
        <position position="139"/>
    </location>
    <ligand>
        <name>Ni(2+)</name>
        <dbReference type="ChEBI" id="CHEBI:49786"/>
        <label>1</label>
    </ligand>
</feature>
<comment type="cofactor">
    <cofactor evidence="6 9">
        <name>Ni cation</name>
        <dbReference type="ChEBI" id="CHEBI:25516"/>
    </cofactor>
    <text evidence="6 9">Binds 2 nickel ions per subunit.</text>
</comment>
<evidence type="ECO:0000256" key="6">
    <source>
        <dbReference type="HAMAP-Rule" id="MF_01953"/>
    </source>
</evidence>
<dbReference type="PANTHER" id="PTHR43440:SF1">
    <property type="entry name" value="UREASE"/>
    <property type="match status" value="1"/>
</dbReference>
<dbReference type="InterPro" id="IPR017950">
    <property type="entry name" value="Urease_AS"/>
</dbReference>
<feature type="binding site" evidence="6">
    <location>
        <position position="275"/>
    </location>
    <ligand>
        <name>Ni(2+)</name>
        <dbReference type="ChEBI" id="CHEBI:49786"/>
        <label>2</label>
    </ligand>
</feature>
<evidence type="ECO:0000313" key="12">
    <source>
        <dbReference type="EMBL" id="GAA5414519.1"/>
    </source>
</evidence>
<comment type="subcellular location">
    <subcellularLocation>
        <location evidence="6 8">Cytoplasm</location>
    </subcellularLocation>
</comment>
<evidence type="ECO:0000256" key="5">
    <source>
        <dbReference type="ARBA" id="ARBA00047778"/>
    </source>
</evidence>
<dbReference type="InterPro" id="IPR005848">
    <property type="entry name" value="Urease_asu"/>
</dbReference>
<feature type="binding site" evidence="6">
    <location>
        <position position="363"/>
    </location>
    <ligand>
        <name>Ni(2+)</name>
        <dbReference type="ChEBI" id="CHEBI:49786"/>
        <label>1</label>
    </ligand>
</feature>
<dbReference type="InterPro" id="IPR032466">
    <property type="entry name" value="Metal_Hydrolase"/>
</dbReference>
<evidence type="ECO:0000256" key="8">
    <source>
        <dbReference type="PROSITE-ProRule" id="PRU00700"/>
    </source>
</evidence>
<feature type="active site" description="Proton donor" evidence="6 8">
    <location>
        <position position="323"/>
    </location>
</feature>
<dbReference type="InterPro" id="IPR006680">
    <property type="entry name" value="Amidohydro-rel"/>
</dbReference>
<dbReference type="EC" id="3.5.1.5" evidence="6 7"/>
<evidence type="ECO:0000256" key="10">
    <source>
        <dbReference type="RuleBase" id="RU004158"/>
    </source>
</evidence>
<comment type="pathway">
    <text evidence="1 6">Nitrogen metabolism; urea degradation; CO(2) and NH(3) from urea (urease route): step 1/1.</text>
</comment>
<evidence type="ECO:0000256" key="2">
    <source>
        <dbReference type="ARBA" id="ARBA00022596"/>
    </source>
</evidence>
<reference evidence="12" key="1">
    <citation type="submission" date="2024-02" db="EMBL/GenBank/DDBJ databases">
        <title>Draft genome sequence of new strains in genus Ureaplasma.</title>
        <authorList>
            <person name="Nakajima Y."/>
            <person name="Segawa T."/>
        </authorList>
    </citation>
    <scope>NUCLEOTIDE SEQUENCE [LARGE SCALE GENOMIC DNA]</scope>
    <source>
        <strain evidence="12">OM1</strain>
    </source>
</reference>
<dbReference type="PRINTS" id="PR01752">
    <property type="entry name" value="UREASE"/>
</dbReference>
<dbReference type="Gene3D" id="3.20.20.140">
    <property type="entry name" value="Metal-dependent hydrolases"/>
    <property type="match status" value="1"/>
</dbReference>
<feature type="binding site" description="via carbamate group" evidence="6">
    <location>
        <position position="220"/>
    </location>
    <ligand>
        <name>Ni(2+)</name>
        <dbReference type="ChEBI" id="CHEBI:49786"/>
        <label>1</label>
    </ligand>
</feature>
<dbReference type="PROSITE" id="PS51368">
    <property type="entry name" value="UREASE_3"/>
    <property type="match status" value="1"/>
</dbReference>
<comment type="PTM">
    <text evidence="6">Carboxylation allows a single lysine to coordinate two nickel ions.</text>
</comment>
<evidence type="ECO:0000256" key="1">
    <source>
        <dbReference type="ARBA" id="ARBA00004897"/>
    </source>
</evidence>
<dbReference type="Proteomes" id="UP001449582">
    <property type="component" value="Unassembled WGS sequence"/>
</dbReference>
<comment type="caution">
    <text evidence="12">The sequence shown here is derived from an EMBL/GenBank/DDBJ whole genome shotgun (WGS) entry which is preliminary data.</text>
</comment>
<comment type="catalytic activity">
    <reaction evidence="5 6 9">
        <text>urea + 2 H2O + H(+) = hydrogencarbonate + 2 NH4(+)</text>
        <dbReference type="Rhea" id="RHEA:20557"/>
        <dbReference type="ChEBI" id="CHEBI:15377"/>
        <dbReference type="ChEBI" id="CHEBI:15378"/>
        <dbReference type="ChEBI" id="CHEBI:16199"/>
        <dbReference type="ChEBI" id="CHEBI:17544"/>
        <dbReference type="ChEBI" id="CHEBI:28938"/>
        <dbReference type="EC" id="3.5.1.5"/>
    </reaction>
</comment>
<dbReference type="InterPro" id="IPR017951">
    <property type="entry name" value="Urease_asu_c"/>
</dbReference>
<name>A0ABP9UAM1_9BACT</name>
<dbReference type="HAMAP" id="MF_01953">
    <property type="entry name" value="Urease_alpha"/>
    <property type="match status" value="1"/>
</dbReference>
<feature type="binding site" description="via carbamate group" evidence="6">
    <location>
        <position position="220"/>
    </location>
    <ligand>
        <name>Ni(2+)</name>
        <dbReference type="ChEBI" id="CHEBI:49786"/>
        <label>2</label>
    </ligand>
</feature>
<keyword evidence="2 6" id="KW-0533">Nickel</keyword>
<keyword evidence="4 6" id="KW-0378">Hydrolase</keyword>
<dbReference type="CDD" id="cd00375">
    <property type="entry name" value="Urease_alpha"/>
    <property type="match status" value="1"/>
</dbReference>
<dbReference type="InterPro" id="IPR011059">
    <property type="entry name" value="Metal-dep_hydrolase_composite"/>
</dbReference>
<evidence type="ECO:0000259" key="11">
    <source>
        <dbReference type="PROSITE" id="PS51368"/>
    </source>
</evidence>
<dbReference type="PROSITE" id="PS01120">
    <property type="entry name" value="UREASE_1"/>
    <property type="match status" value="1"/>
</dbReference>
<dbReference type="InterPro" id="IPR029754">
    <property type="entry name" value="Urease_Ni-bd"/>
</dbReference>
<keyword evidence="13" id="KW-1185">Reference proteome</keyword>
<dbReference type="Gene3D" id="2.30.40.10">
    <property type="entry name" value="Urease, subunit C, domain 1"/>
    <property type="match status" value="1"/>
</dbReference>
<dbReference type="PROSITE" id="PS00145">
    <property type="entry name" value="UREASE_2"/>
    <property type="match status" value="1"/>
</dbReference>
<protein>
    <recommendedName>
        <fullName evidence="6 7">Urease subunit alpha</fullName>
        <ecNumber evidence="6 7">3.5.1.5</ecNumber>
    </recommendedName>
    <alternativeName>
        <fullName evidence="6">Urea amidohydrolase subunit alpha</fullName>
    </alternativeName>
</protein>
<comment type="similarity">
    <text evidence="6 10">Belongs to the metallo-dependent hydrolases superfamily. Urease alpha subunit family.</text>
</comment>
<gene>
    <name evidence="6 12" type="primary">ureC</name>
    <name evidence="12" type="ORF">UREOM_2300</name>
</gene>
<dbReference type="SUPFAM" id="SSF51338">
    <property type="entry name" value="Composite domain of metallo-dependent hydrolases"/>
    <property type="match status" value="1"/>
</dbReference>
<feature type="binding site" evidence="6">
    <location>
        <position position="137"/>
    </location>
    <ligand>
        <name>Ni(2+)</name>
        <dbReference type="ChEBI" id="CHEBI:49786"/>
        <label>1</label>
    </ligand>
</feature>
<dbReference type="InterPro" id="IPR011612">
    <property type="entry name" value="Urease_alpha_N_dom"/>
</dbReference>
<evidence type="ECO:0000313" key="13">
    <source>
        <dbReference type="Proteomes" id="UP001449582"/>
    </source>
</evidence>
<dbReference type="NCBIfam" id="NF009686">
    <property type="entry name" value="PRK13207.1"/>
    <property type="match status" value="1"/>
</dbReference>
<dbReference type="Pfam" id="PF01979">
    <property type="entry name" value="Amidohydro_1"/>
    <property type="match status" value="1"/>
</dbReference>
<feature type="binding site" evidence="6 8">
    <location>
        <position position="222"/>
    </location>
    <ligand>
        <name>substrate</name>
    </ligand>
</feature>
<organism evidence="12 13">
    <name type="scientific">Ureaplasma ceti</name>
    <dbReference type="NCBI Taxonomy" id="3119530"/>
    <lineage>
        <taxon>Bacteria</taxon>
        <taxon>Bacillati</taxon>
        <taxon>Mycoplasmatota</taxon>
        <taxon>Mycoplasmoidales</taxon>
        <taxon>Mycoplasmoidaceae</taxon>
        <taxon>Ureaplasma</taxon>
    </lineage>
</organism>
<dbReference type="EMBL" id="BAABQM010000001">
    <property type="protein sequence ID" value="GAA5414519.1"/>
    <property type="molecule type" value="Genomic_DNA"/>
</dbReference>
<accession>A0ABP9UAM1</accession>
<dbReference type="PANTHER" id="PTHR43440">
    <property type="entry name" value="UREASE"/>
    <property type="match status" value="1"/>
</dbReference>
<evidence type="ECO:0000256" key="3">
    <source>
        <dbReference type="ARBA" id="ARBA00022723"/>
    </source>
</evidence>
<evidence type="ECO:0000256" key="7">
    <source>
        <dbReference type="NCBIfam" id="TIGR01792"/>
    </source>
</evidence>
<feature type="binding site" evidence="6">
    <location>
        <position position="249"/>
    </location>
    <ligand>
        <name>Ni(2+)</name>
        <dbReference type="ChEBI" id="CHEBI:49786"/>
        <label>2</label>
    </ligand>
</feature>
<proteinExistence type="inferred from homology"/>
<feature type="domain" description="Urease" evidence="11">
    <location>
        <begin position="132"/>
        <end position="594"/>
    </location>
</feature>
<evidence type="ECO:0000256" key="9">
    <source>
        <dbReference type="RuleBase" id="RU000510"/>
    </source>
</evidence>
<dbReference type="SUPFAM" id="SSF51556">
    <property type="entry name" value="Metallo-dependent hydrolases"/>
    <property type="match status" value="1"/>
</dbReference>
<dbReference type="Pfam" id="PF00449">
    <property type="entry name" value="Urease_alpha"/>
    <property type="match status" value="1"/>
</dbReference>
<dbReference type="NCBIfam" id="TIGR01792">
    <property type="entry name" value="urease_alph"/>
    <property type="match status" value="1"/>
</dbReference>